<dbReference type="GO" id="GO:0005886">
    <property type="term" value="C:plasma membrane"/>
    <property type="evidence" value="ECO:0007669"/>
    <property type="project" value="TreeGrafter"/>
</dbReference>
<dbReference type="OMA" id="HISAFTH"/>
<dbReference type="PROSITE" id="PS50262">
    <property type="entry name" value="G_PROTEIN_RECEP_F1_2"/>
    <property type="match status" value="1"/>
</dbReference>
<dbReference type="AlphaFoldDB" id="A0A8B7XX16"/>
<protein>
    <submittedName>
        <fullName evidence="11">Neuropeptide FF receptor 1-like</fullName>
    </submittedName>
</protein>
<dbReference type="CDD" id="cd00637">
    <property type="entry name" value="7tm_classA_rhodopsin-like"/>
    <property type="match status" value="1"/>
</dbReference>
<dbReference type="SUPFAM" id="SSF81321">
    <property type="entry name" value="Family A G protein-coupled receptor-like"/>
    <property type="match status" value="1"/>
</dbReference>
<feature type="transmembrane region" description="Helical" evidence="8">
    <location>
        <begin position="28"/>
        <end position="57"/>
    </location>
</feature>
<dbReference type="RefSeq" id="XP_022085418.1">
    <property type="nucleotide sequence ID" value="XM_022229726.1"/>
</dbReference>
<evidence type="ECO:0000313" key="10">
    <source>
        <dbReference type="Proteomes" id="UP000694845"/>
    </source>
</evidence>
<feature type="transmembrane region" description="Helical" evidence="8">
    <location>
        <begin position="156"/>
        <end position="178"/>
    </location>
</feature>
<feature type="transmembrane region" description="Helical" evidence="8">
    <location>
        <begin position="111"/>
        <end position="135"/>
    </location>
</feature>
<dbReference type="Pfam" id="PF00001">
    <property type="entry name" value="7tm_1"/>
    <property type="match status" value="1"/>
</dbReference>
<gene>
    <name evidence="11" type="primary">LOC110976453</name>
</gene>
<evidence type="ECO:0000256" key="1">
    <source>
        <dbReference type="ARBA" id="ARBA00004141"/>
    </source>
</evidence>
<reference evidence="11" key="1">
    <citation type="submission" date="2025-08" db="UniProtKB">
        <authorList>
            <consortium name="RefSeq"/>
        </authorList>
    </citation>
    <scope>IDENTIFICATION</scope>
</reference>
<feature type="transmembrane region" description="Helical" evidence="8">
    <location>
        <begin position="295"/>
        <end position="315"/>
    </location>
</feature>
<sequence>MNAPWHPDVNTTEAGVDSELQPLTQTEAAVMTFTVATLAVIFVLGTVENILVCLVIAVYSQMRTVFNVLVFNLAVTDLLLGALAAPTYMARLVYEFWTVGSGWPESNPDEGILVVCHISAFTHYVCTSQSLLTMIQMGIIRAIAIFKSSKRAVFRISKLVPCALIVVNYIISLTYAALNYRKGTFTFCLDQRMRASLGVRLSSLGILVGNLAIVTVTYIGIFVGTKRQGTAMTKRREIGPAGAVATARPVNRFDIATAKSLLLVVGTYAISYLPYVVFISLWAAGVVKDEPRLMVIFPALTSLCSLVNPLIYAVNSNVFRRHLLKLVRLDKVVLRRTVPVITAAVTGTARVPFRRETPQ</sequence>
<dbReference type="PRINTS" id="PR00237">
    <property type="entry name" value="GPCRRHODOPSN"/>
</dbReference>
<keyword evidence="4" id="KW-0297">G-protein coupled receptor</keyword>
<evidence type="ECO:0000256" key="3">
    <source>
        <dbReference type="ARBA" id="ARBA00022989"/>
    </source>
</evidence>
<keyword evidence="6" id="KW-0675">Receptor</keyword>
<evidence type="ECO:0000259" key="9">
    <source>
        <dbReference type="PROSITE" id="PS50262"/>
    </source>
</evidence>
<evidence type="ECO:0000256" key="5">
    <source>
        <dbReference type="ARBA" id="ARBA00023136"/>
    </source>
</evidence>
<dbReference type="GO" id="GO:0004930">
    <property type="term" value="F:G protein-coupled receptor activity"/>
    <property type="evidence" value="ECO:0007669"/>
    <property type="project" value="UniProtKB-KW"/>
</dbReference>
<organism evidence="10 11">
    <name type="scientific">Acanthaster planci</name>
    <name type="common">Crown-of-thorns starfish</name>
    <dbReference type="NCBI Taxonomy" id="133434"/>
    <lineage>
        <taxon>Eukaryota</taxon>
        <taxon>Metazoa</taxon>
        <taxon>Echinodermata</taxon>
        <taxon>Eleutherozoa</taxon>
        <taxon>Asterozoa</taxon>
        <taxon>Asteroidea</taxon>
        <taxon>Valvatacea</taxon>
        <taxon>Valvatida</taxon>
        <taxon>Acanthasteridae</taxon>
        <taxon>Acanthaster</taxon>
    </lineage>
</organism>
<evidence type="ECO:0000256" key="4">
    <source>
        <dbReference type="ARBA" id="ARBA00023040"/>
    </source>
</evidence>
<evidence type="ECO:0000313" key="11">
    <source>
        <dbReference type="RefSeq" id="XP_022085418.1"/>
    </source>
</evidence>
<keyword evidence="3 8" id="KW-1133">Transmembrane helix</keyword>
<dbReference type="Gene3D" id="1.20.1070.10">
    <property type="entry name" value="Rhodopsin 7-helix transmembrane proteins"/>
    <property type="match status" value="1"/>
</dbReference>
<feature type="domain" description="G-protein coupled receptors family 1 profile" evidence="9">
    <location>
        <begin position="48"/>
        <end position="312"/>
    </location>
</feature>
<accession>A0A8B7XX16</accession>
<evidence type="ECO:0000256" key="2">
    <source>
        <dbReference type="ARBA" id="ARBA00022692"/>
    </source>
</evidence>
<dbReference type="PANTHER" id="PTHR45695">
    <property type="entry name" value="LEUCOKININ RECEPTOR-RELATED"/>
    <property type="match status" value="1"/>
</dbReference>
<dbReference type="InterPro" id="IPR017452">
    <property type="entry name" value="GPCR_Rhodpsn_7TM"/>
</dbReference>
<evidence type="ECO:0000256" key="7">
    <source>
        <dbReference type="ARBA" id="ARBA00023224"/>
    </source>
</evidence>
<name>A0A8B7XX16_ACAPL</name>
<keyword evidence="2 8" id="KW-0812">Transmembrane</keyword>
<dbReference type="KEGG" id="aplc:110976453"/>
<proteinExistence type="predicted"/>
<feature type="transmembrane region" description="Helical" evidence="8">
    <location>
        <begin position="198"/>
        <end position="225"/>
    </location>
</feature>
<dbReference type="GeneID" id="110976453"/>
<dbReference type="InterPro" id="IPR000276">
    <property type="entry name" value="GPCR_Rhodpsn"/>
</dbReference>
<comment type="subcellular location">
    <subcellularLocation>
        <location evidence="1">Membrane</location>
        <topology evidence="1">Multi-pass membrane protein</topology>
    </subcellularLocation>
</comment>
<evidence type="ECO:0000256" key="8">
    <source>
        <dbReference type="SAM" id="Phobius"/>
    </source>
</evidence>
<feature type="transmembrane region" description="Helical" evidence="8">
    <location>
        <begin position="261"/>
        <end position="283"/>
    </location>
</feature>
<feature type="transmembrane region" description="Helical" evidence="8">
    <location>
        <begin position="69"/>
        <end position="91"/>
    </location>
</feature>
<keyword evidence="5 8" id="KW-0472">Membrane</keyword>
<dbReference type="Proteomes" id="UP000694845">
    <property type="component" value="Unplaced"/>
</dbReference>
<dbReference type="PANTHER" id="PTHR45695:SF15">
    <property type="entry name" value="OPSIN RH2"/>
    <property type="match status" value="1"/>
</dbReference>
<keyword evidence="10" id="KW-1185">Reference proteome</keyword>
<keyword evidence="7" id="KW-0807">Transducer</keyword>
<dbReference type="OrthoDB" id="8732677at2759"/>
<evidence type="ECO:0000256" key="6">
    <source>
        <dbReference type="ARBA" id="ARBA00023170"/>
    </source>
</evidence>